<dbReference type="Pfam" id="PF01343">
    <property type="entry name" value="Peptidase_S49"/>
    <property type="match status" value="1"/>
</dbReference>
<evidence type="ECO:0000256" key="5">
    <source>
        <dbReference type="SAM" id="MobiDB-lite"/>
    </source>
</evidence>
<dbReference type="AlphaFoldDB" id="A0AAE3G0K6"/>
<evidence type="ECO:0000313" key="7">
    <source>
        <dbReference type="EMBL" id="MCL9818550.1"/>
    </source>
</evidence>
<dbReference type="Gene3D" id="3.90.226.10">
    <property type="entry name" value="2-enoyl-CoA Hydratase, Chain A, domain 1"/>
    <property type="match status" value="1"/>
</dbReference>
<dbReference type="RefSeq" id="WP_250586332.1">
    <property type="nucleotide sequence ID" value="NZ_JAKRVX010000015.1"/>
</dbReference>
<gene>
    <name evidence="7" type="ORF">AArcSt2_16555</name>
</gene>
<comment type="similarity">
    <text evidence="1">Belongs to the peptidase S49 family.</text>
</comment>
<reference evidence="7" key="1">
    <citation type="journal article" date="2022" name="Syst. Appl. Microbiol.">
        <title>Natronocalculus amylovorans gen. nov., sp. nov., and Natranaeroarchaeum aerophilus sp. nov., dominant culturable amylolytic natronoarchaea from hypersaline soda lakes in southwestern Siberia.</title>
        <authorList>
            <person name="Sorokin D.Y."/>
            <person name="Elcheninov A.G."/>
            <person name="Khizhniak T.V."/>
            <person name="Koenen M."/>
            <person name="Bale N.J."/>
            <person name="Damste J.S.S."/>
            <person name="Kublanov I.V."/>
        </authorList>
    </citation>
    <scope>NUCLEOTIDE SEQUENCE</scope>
    <source>
        <strain evidence="7">AArc-St2</strain>
    </source>
</reference>
<dbReference type="GO" id="GO:0006508">
    <property type="term" value="P:proteolysis"/>
    <property type="evidence" value="ECO:0007669"/>
    <property type="project" value="UniProtKB-KW"/>
</dbReference>
<comment type="caution">
    <text evidence="7">The sequence shown here is derived from an EMBL/GenBank/DDBJ whole genome shotgun (WGS) entry which is preliminary data.</text>
</comment>
<name>A0AAE3G0K6_9EURY</name>
<dbReference type="Proteomes" id="UP001203207">
    <property type="component" value="Unassembled WGS sequence"/>
</dbReference>
<organism evidence="7 8">
    <name type="scientific">Natronocalculus amylovorans</name>
    <dbReference type="NCBI Taxonomy" id="2917812"/>
    <lineage>
        <taxon>Archaea</taxon>
        <taxon>Methanobacteriati</taxon>
        <taxon>Methanobacteriota</taxon>
        <taxon>Stenosarchaea group</taxon>
        <taxon>Halobacteria</taxon>
        <taxon>Halobacteriales</taxon>
        <taxon>Haloferacaceae</taxon>
        <taxon>Natronocalculus</taxon>
    </lineage>
</organism>
<evidence type="ECO:0000256" key="2">
    <source>
        <dbReference type="ARBA" id="ARBA00022670"/>
    </source>
</evidence>
<feature type="region of interest" description="Disordered" evidence="5">
    <location>
        <begin position="286"/>
        <end position="305"/>
    </location>
</feature>
<reference evidence="7" key="2">
    <citation type="submission" date="2022-02" db="EMBL/GenBank/DDBJ databases">
        <authorList>
            <person name="Elcheninov A.G."/>
            <person name="Sorokin D.Y."/>
            <person name="Kublanov I.V."/>
        </authorList>
    </citation>
    <scope>NUCLEOTIDE SEQUENCE</scope>
    <source>
        <strain evidence="7">AArc-St2</strain>
    </source>
</reference>
<keyword evidence="2" id="KW-0645">Protease</keyword>
<protein>
    <submittedName>
        <fullName evidence="7">S49 family peptidase</fullName>
    </submittedName>
</protein>
<evidence type="ECO:0000259" key="6">
    <source>
        <dbReference type="Pfam" id="PF01343"/>
    </source>
</evidence>
<dbReference type="PANTHER" id="PTHR42987">
    <property type="entry name" value="PEPTIDASE S49"/>
    <property type="match status" value="1"/>
</dbReference>
<dbReference type="InterPro" id="IPR029045">
    <property type="entry name" value="ClpP/crotonase-like_dom_sf"/>
</dbReference>
<keyword evidence="4" id="KW-0720">Serine protease</keyword>
<dbReference type="SUPFAM" id="SSF52096">
    <property type="entry name" value="ClpP/crotonase"/>
    <property type="match status" value="1"/>
</dbReference>
<evidence type="ECO:0000256" key="1">
    <source>
        <dbReference type="ARBA" id="ARBA00008683"/>
    </source>
</evidence>
<keyword evidence="8" id="KW-1185">Reference proteome</keyword>
<proteinExistence type="inferred from homology"/>
<evidence type="ECO:0000256" key="3">
    <source>
        <dbReference type="ARBA" id="ARBA00022801"/>
    </source>
</evidence>
<feature type="compositionally biased region" description="Polar residues" evidence="5">
    <location>
        <begin position="286"/>
        <end position="296"/>
    </location>
</feature>
<sequence length="305" mass="31488">MKTDMLSNLSPVSGTLLIVVVFALAVGAFAAPIAWGSTAGPDGSVMVVSVDTTLTEATADEIKADLREARADPEIGAVVLQLNSPGGTVPASEGLFFAVERTAEEMPVMANVQSMAASGGYYMVAPADEIFVKPGSMVGSIGVRATFIDAGQTQNEIITGPDKNSGYTEAELRQQIESMQQSFITSVTTHRSDELTISESELANAKVYAGAESVNNGLADSIGDSEVAISAAADQAGYRSYEIENRSHSPAGLGGIVLESETDDSTVTVETPTFLALYGTIDVPTADNTSSVNETATADGGEADA</sequence>
<dbReference type="InterPro" id="IPR047272">
    <property type="entry name" value="S49_SppA_C"/>
</dbReference>
<dbReference type="CDD" id="cd07023">
    <property type="entry name" value="S49_Sppa_N_C"/>
    <property type="match status" value="1"/>
</dbReference>
<feature type="domain" description="Peptidase S49" evidence="6">
    <location>
        <begin position="102"/>
        <end position="237"/>
    </location>
</feature>
<keyword evidence="3" id="KW-0378">Hydrolase</keyword>
<dbReference type="InterPro" id="IPR002142">
    <property type="entry name" value="Peptidase_S49"/>
</dbReference>
<dbReference type="GO" id="GO:0008236">
    <property type="term" value="F:serine-type peptidase activity"/>
    <property type="evidence" value="ECO:0007669"/>
    <property type="project" value="UniProtKB-KW"/>
</dbReference>
<dbReference type="EMBL" id="JAKRVX010000015">
    <property type="protein sequence ID" value="MCL9818550.1"/>
    <property type="molecule type" value="Genomic_DNA"/>
</dbReference>
<dbReference type="PANTHER" id="PTHR42987:SF4">
    <property type="entry name" value="PROTEASE SOHB-RELATED"/>
    <property type="match status" value="1"/>
</dbReference>
<evidence type="ECO:0000256" key="4">
    <source>
        <dbReference type="ARBA" id="ARBA00022825"/>
    </source>
</evidence>
<evidence type="ECO:0000313" key="8">
    <source>
        <dbReference type="Proteomes" id="UP001203207"/>
    </source>
</evidence>
<accession>A0AAE3G0K6</accession>